<proteinExistence type="inferred from homology"/>
<evidence type="ECO:0000313" key="4">
    <source>
        <dbReference type="EMBL" id="BDI30576.1"/>
    </source>
</evidence>
<dbReference type="InterPro" id="IPR002645">
    <property type="entry name" value="STAS_dom"/>
</dbReference>
<dbReference type="Proteomes" id="UP000287394">
    <property type="component" value="Chromosome"/>
</dbReference>
<dbReference type="KEGG" id="ccot:CCAX7_60060"/>
<reference evidence="4" key="2">
    <citation type="submission" date="2022-05" db="EMBL/GenBank/DDBJ databases">
        <authorList>
            <person name="Li J."/>
            <person name="Tonouchi A."/>
        </authorList>
    </citation>
    <scope>NUCLEOTIDE SEQUENCE</scope>
    <source>
        <strain evidence="4">AX-7</strain>
    </source>
</reference>
<evidence type="ECO:0000313" key="6">
    <source>
        <dbReference type="Proteomes" id="UP000287394"/>
    </source>
</evidence>
<dbReference type="Pfam" id="PF01740">
    <property type="entry name" value="STAS"/>
    <property type="match status" value="1"/>
</dbReference>
<evidence type="ECO:0000313" key="5">
    <source>
        <dbReference type="EMBL" id="BDI33955.1"/>
    </source>
</evidence>
<dbReference type="KEGG" id="ccot:CCAX7_26270"/>
<dbReference type="InterPro" id="IPR003658">
    <property type="entry name" value="Anti-sigma_ant"/>
</dbReference>
<organism evidence="4 6">
    <name type="scientific">Capsulimonas corticalis</name>
    <dbReference type="NCBI Taxonomy" id="2219043"/>
    <lineage>
        <taxon>Bacteria</taxon>
        <taxon>Bacillati</taxon>
        <taxon>Armatimonadota</taxon>
        <taxon>Armatimonadia</taxon>
        <taxon>Capsulimonadales</taxon>
        <taxon>Capsulimonadaceae</taxon>
        <taxon>Capsulimonas</taxon>
    </lineage>
</organism>
<dbReference type="NCBIfam" id="TIGR00377">
    <property type="entry name" value="ant_ant_sig"/>
    <property type="match status" value="1"/>
</dbReference>
<dbReference type="InterPro" id="IPR036513">
    <property type="entry name" value="STAS_dom_sf"/>
</dbReference>
<evidence type="ECO:0000256" key="2">
    <source>
        <dbReference type="RuleBase" id="RU003749"/>
    </source>
</evidence>
<name>A0A402D7B9_9BACT</name>
<evidence type="ECO:0000256" key="1">
    <source>
        <dbReference type="ARBA" id="ARBA00009013"/>
    </source>
</evidence>
<dbReference type="Gene3D" id="3.30.750.24">
    <property type="entry name" value="STAS domain"/>
    <property type="match status" value="1"/>
</dbReference>
<sequence length="109" mass="12399">MQHINLTQDVLDEGRILKFTIEGDLDLTNAQSIQQSVTQTAASTSAETIIVDIRNVHFIDSAGLAVLLYFHKVTYIDGKMHVIARPKSQPERVLKLDRFNTFMDIRIEE</sequence>
<dbReference type="CDD" id="cd07043">
    <property type="entry name" value="STAS_anti-anti-sigma_factors"/>
    <property type="match status" value="1"/>
</dbReference>
<dbReference type="EMBL" id="AP025739">
    <property type="protein sequence ID" value="BDI30576.1"/>
    <property type="molecule type" value="Genomic_DNA"/>
</dbReference>
<accession>A0A402D7B9</accession>
<dbReference type="GO" id="GO:0043856">
    <property type="term" value="F:anti-sigma factor antagonist activity"/>
    <property type="evidence" value="ECO:0007669"/>
    <property type="project" value="InterPro"/>
</dbReference>
<comment type="similarity">
    <text evidence="1 2">Belongs to the anti-sigma-factor antagonist family.</text>
</comment>
<keyword evidence="6" id="KW-1185">Reference proteome</keyword>
<dbReference type="SUPFAM" id="SSF52091">
    <property type="entry name" value="SpoIIaa-like"/>
    <property type="match status" value="1"/>
</dbReference>
<reference evidence="4 6" key="1">
    <citation type="journal article" date="2019" name="Int. J. Syst. Evol. Microbiol.">
        <title>Capsulimonas corticalis gen. nov., sp. nov., an aerobic capsulated bacterium, of a novel bacterial order, Capsulimonadales ord. nov., of the class Armatimonadia of the phylum Armatimonadetes.</title>
        <authorList>
            <person name="Li J."/>
            <person name="Kudo C."/>
            <person name="Tonouchi A."/>
        </authorList>
    </citation>
    <scope>NUCLEOTIDE SEQUENCE [LARGE SCALE GENOMIC DNA]</scope>
    <source>
        <strain evidence="4 6">AX-7</strain>
    </source>
</reference>
<dbReference type="RefSeq" id="WP_165864714.1">
    <property type="nucleotide sequence ID" value="NZ_AP025739.1"/>
</dbReference>
<dbReference type="AlphaFoldDB" id="A0A402D7B9"/>
<dbReference type="PROSITE" id="PS50801">
    <property type="entry name" value="STAS"/>
    <property type="match status" value="1"/>
</dbReference>
<feature type="domain" description="STAS" evidence="3">
    <location>
        <begin position="6"/>
        <end position="109"/>
    </location>
</feature>
<gene>
    <name evidence="4" type="ORF">CCAX7_26270</name>
    <name evidence="5" type="ORF">CCAX7_60060</name>
</gene>
<dbReference type="EMBL" id="AP025739">
    <property type="protein sequence ID" value="BDI33955.1"/>
    <property type="molecule type" value="Genomic_DNA"/>
</dbReference>
<dbReference type="PANTHER" id="PTHR33495">
    <property type="entry name" value="ANTI-SIGMA FACTOR ANTAGONIST TM_1081-RELATED-RELATED"/>
    <property type="match status" value="1"/>
</dbReference>
<protein>
    <recommendedName>
        <fullName evidence="2">Anti-sigma factor antagonist</fullName>
    </recommendedName>
</protein>
<evidence type="ECO:0000259" key="3">
    <source>
        <dbReference type="PROSITE" id="PS50801"/>
    </source>
</evidence>